<reference evidence="1" key="1">
    <citation type="submission" date="2023-01" db="EMBL/GenBank/DDBJ databases">
        <authorList>
            <person name="Van Ghelder C."/>
            <person name="Rancurel C."/>
        </authorList>
    </citation>
    <scope>NUCLEOTIDE SEQUENCE</scope>
    <source>
        <strain evidence="1">CNCM I-4278</strain>
    </source>
</reference>
<organism evidence="1 2">
    <name type="scientific">Periconia digitata</name>
    <dbReference type="NCBI Taxonomy" id="1303443"/>
    <lineage>
        <taxon>Eukaryota</taxon>
        <taxon>Fungi</taxon>
        <taxon>Dikarya</taxon>
        <taxon>Ascomycota</taxon>
        <taxon>Pezizomycotina</taxon>
        <taxon>Dothideomycetes</taxon>
        <taxon>Pleosporomycetidae</taxon>
        <taxon>Pleosporales</taxon>
        <taxon>Massarineae</taxon>
        <taxon>Periconiaceae</taxon>
        <taxon>Periconia</taxon>
    </lineage>
</organism>
<name>A0A9W4UBJ0_9PLEO</name>
<dbReference type="Proteomes" id="UP001152607">
    <property type="component" value="Unassembled WGS sequence"/>
</dbReference>
<evidence type="ECO:0000313" key="1">
    <source>
        <dbReference type="EMBL" id="CAI6332333.1"/>
    </source>
</evidence>
<evidence type="ECO:0000313" key="2">
    <source>
        <dbReference type="Proteomes" id="UP001152607"/>
    </source>
</evidence>
<comment type="caution">
    <text evidence="1">The sequence shown here is derived from an EMBL/GenBank/DDBJ whole genome shotgun (WGS) entry which is preliminary data.</text>
</comment>
<keyword evidence="2" id="KW-1185">Reference proteome</keyword>
<proteinExistence type="predicted"/>
<sequence length="62" mass="6882">MPCFWACLILDIQGPSLGTKAVLVHVGGKRYLLGPDSRAWPSETRISMWKMPIDGAEQTKSH</sequence>
<dbReference type="EMBL" id="CAOQHR010000003">
    <property type="protein sequence ID" value="CAI6332333.1"/>
    <property type="molecule type" value="Genomic_DNA"/>
</dbReference>
<protein>
    <submittedName>
        <fullName evidence="1">Uncharacterized protein</fullName>
    </submittedName>
</protein>
<accession>A0A9W4UBJ0</accession>
<gene>
    <name evidence="1" type="ORF">PDIGIT_LOCUS5361</name>
</gene>
<dbReference type="AlphaFoldDB" id="A0A9W4UBJ0"/>